<gene>
    <name evidence="4" type="ORF">CRG98_012987</name>
</gene>
<keyword evidence="1" id="KW-0863">Zinc-finger</keyword>
<dbReference type="GO" id="GO:0003676">
    <property type="term" value="F:nucleic acid binding"/>
    <property type="evidence" value="ECO:0007669"/>
    <property type="project" value="InterPro"/>
</dbReference>
<evidence type="ECO:0000256" key="2">
    <source>
        <dbReference type="SAM" id="MobiDB-lite"/>
    </source>
</evidence>
<keyword evidence="1" id="KW-0862">Zinc</keyword>
<dbReference type="InterPro" id="IPR036875">
    <property type="entry name" value="Znf_CCHC_sf"/>
</dbReference>
<reference evidence="4 5" key="1">
    <citation type="submission" date="2017-11" db="EMBL/GenBank/DDBJ databases">
        <title>De-novo sequencing of pomegranate (Punica granatum L.) genome.</title>
        <authorList>
            <person name="Akparov Z."/>
            <person name="Amiraslanov A."/>
            <person name="Hajiyeva S."/>
            <person name="Abbasov M."/>
            <person name="Kaur K."/>
            <person name="Hamwieh A."/>
            <person name="Solovyev V."/>
            <person name="Salamov A."/>
            <person name="Braich B."/>
            <person name="Kosarev P."/>
            <person name="Mahmoud A."/>
            <person name="Hajiyev E."/>
            <person name="Babayeva S."/>
            <person name="Izzatullayeva V."/>
            <person name="Mammadov A."/>
            <person name="Mammadov A."/>
            <person name="Sharifova S."/>
            <person name="Ojaghi J."/>
            <person name="Eynullazada K."/>
            <person name="Bayramov B."/>
            <person name="Abdulazimova A."/>
            <person name="Shahmuradov I."/>
        </authorList>
    </citation>
    <scope>NUCLEOTIDE SEQUENCE [LARGE SCALE GENOMIC DNA]</scope>
    <source>
        <strain evidence="5">cv. AG2017</strain>
        <tissue evidence="4">Leaf</tissue>
    </source>
</reference>
<dbReference type="EMBL" id="PGOL01000662">
    <property type="protein sequence ID" value="PKI66645.1"/>
    <property type="molecule type" value="Genomic_DNA"/>
</dbReference>
<proteinExistence type="predicted"/>
<name>A0A2I0KDP2_PUNGR</name>
<feature type="region of interest" description="Disordered" evidence="2">
    <location>
        <begin position="82"/>
        <end position="125"/>
    </location>
</feature>
<evidence type="ECO:0000259" key="3">
    <source>
        <dbReference type="PROSITE" id="PS50158"/>
    </source>
</evidence>
<protein>
    <recommendedName>
        <fullName evidence="3">CCHC-type domain-containing protein</fullName>
    </recommendedName>
</protein>
<feature type="domain" description="CCHC-type" evidence="3">
    <location>
        <begin position="59"/>
        <end position="72"/>
    </location>
</feature>
<dbReference type="PROSITE" id="PS50158">
    <property type="entry name" value="ZF_CCHC"/>
    <property type="match status" value="1"/>
</dbReference>
<dbReference type="InterPro" id="IPR001878">
    <property type="entry name" value="Znf_CCHC"/>
</dbReference>
<evidence type="ECO:0000313" key="4">
    <source>
        <dbReference type="EMBL" id="PKI66645.1"/>
    </source>
</evidence>
<evidence type="ECO:0000256" key="1">
    <source>
        <dbReference type="PROSITE-ProRule" id="PRU00047"/>
    </source>
</evidence>
<dbReference type="Proteomes" id="UP000233551">
    <property type="component" value="Unassembled WGS sequence"/>
</dbReference>
<organism evidence="4 5">
    <name type="scientific">Punica granatum</name>
    <name type="common">Pomegranate</name>
    <dbReference type="NCBI Taxonomy" id="22663"/>
    <lineage>
        <taxon>Eukaryota</taxon>
        <taxon>Viridiplantae</taxon>
        <taxon>Streptophyta</taxon>
        <taxon>Embryophyta</taxon>
        <taxon>Tracheophyta</taxon>
        <taxon>Spermatophyta</taxon>
        <taxon>Magnoliopsida</taxon>
        <taxon>eudicotyledons</taxon>
        <taxon>Gunneridae</taxon>
        <taxon>Pentapetalae</taxon>
        <taxon>rosids</taxon>
        <taxon>malvids</taxon>
        <taxon>Myrtales</taxon>
        <taxon>Lythraceae</taxon>
        <taxon>Punica</taxon>
    </lineage>
</organism>
<keyword evidence="1" id="KW-0479">Metal-binding</keyword>
<dbReference type="SUPFAM" id="SSF57756">
    <property type="entry name" value="Retrovirus zinc finger-like domains"/>
    <property type="match status" value="1"/>
</dbReference>
<sequence>MAMGEWAVILLENMEQQEVAILEEAVVDFLVPRVVAAMVGVAAGSGGGVSSGGSSSKTCHHCGKIGHIKSRCWALHGFPTSWGRVQTGEKGKQQPGGAGRRIQTGPGYVGQRAGPATKQHPPGGL</sequence>
<accession>A0A2I0KDP2</accession>
<evidence type="ECO:0000313" key="5">
    <source>
        <dbReference type="Proteomes" id="UP000233551"/>
    </source>
</evidence>
<comment type="caution">
    <text evidence="4">The sequence shown here is derived from an EMBL/GenBank/DDBJ whole genome shotgun (WGS) entry which is preliminary data.</text>
</comment>
<dbReference type="GO" id="GO:0008270">
    <property type="term" value="F:zinc ion binding"/>
    <property type="evidence" value="ECO:0007669"/>
    <property type="project" value="UniProtKB-KW"/>
</dbReference>
<keyword evidence="5" id="KW-1185">Reference proteome</keyword>
<dbReference type="AlphaFoldDB" id="A0A2I0KDP2"/>